<feature type="region of interest" description="Disordered" evidence="1">
    <location>
        <begin position="82"/>
        <end position="109"/>
    </location>
</feature>
<comment type="caution">
    <text evidence="3">The sequence shown here is derived from an EMBL/GenBank/DDBJ whole genome shotgun (WGS) entry which is preliminary data.</text>
</comment>
<dbReference type="InterPro" id="IPR016181">
    <property type="entry name" value="Acyl_CoA_acyltransferase"/>
</dbReference>
<evidence type="ECO:0000313" key="3">
    <source>
        <dbReference type="EMBL" id="ODH13410.1"/>
    </source>
</evidence>
<dbReference type="Proteomes" id="UP000242814">
    <property type="component" value="Unassembled WGS sequence"/>
</dbReference>
<gene>
    <name evidence="3" type="ORF">ACO22_07281</name>
</gene>
<dbReference type="InterPro" id="IPR000182">
    <property type="entry name" value="GNAT_dom"/>
</dbReference>
<feature type="compositionally biased region" description="Polar residues" evidence="1">
    <location>
        <begin position="217"/>
        <end position="230"/>
    </location>
</feature>
<name>A0A1D2J554_PARBR</name>
<dbReference type="CDD" id="cd04301">
    <property type="entry name" value="NAT_SF"/>
    <property type="match status" value="1"/>
</dbReference>
<evidence type="ECO:0000256" key="1">
    <source>
        <dbReference type="SAM" id="MobiDB-lite"/>
    </source>
</evidence>
<dbReference type="VEuPathDB" id="FungiDB:PADG_06831"/>
<organism evidence="3 4">
    <name type="scientific">Paracoccidioides brasiliensis</name>
    <dbReference type="NCBI Taxonomy" id="121759"/>
    <lineage>
        <taxon>Eukaryota</taxon>
        <taxon>Fungi</taxon>
        <taxon>Dikarya</taxon>
        <taxon>Ascomycota</taxon>
        <taxon>Pezizomycotina</taxon>
        <taxon>Eurotiomycetes</taxon>
        <taxon>Eurotiomycetidae</taxon>
        <taxon>Onygenales</taxon>
        <taxon>Ajellomycetaceae</taxon>
        <taxon>Paracoccidioides</taxon>
    </lineage>
</organism>
<protein>
    <recommendedName>
        <fullName evidence="2">N-acetyltransferase domain-containing protein</fullName>
    </recommendedName>
</protein>
<feature type="compositionally biased region" description="Polar residues" evidence="1">
    <location>
        <begin position="197"/>
        <end position="210"/>
    </location>
</feature>
<dbReference type="EMBL" id="LZYO01000493">
    <property type="protein sequence ID" value="ODH13410.1"/>
    <property type="molecule type" value="Genomic_DNA"/>
</dbReference>
<proteinExistence type="predicted"/>
<dbReference type="GO" id="GO:0016747">
    <property type="term" value="F:acyltransferase activity, transferring groups other than amino-acyl groups"/>
    <property type="evidence" value="ECO:0007669"/>
    <property type="project" value="InterPro"/>
</dbReference>
<feature type="compositionally biased region" description="Polar residues" evidence="1">
    <location>
        <begin position="82"/>
        <end position="101"/>
    </location>
</feature>
<evidence type="ECO:0000313" key="4">
    <source>
        <dbReference type="Proteomes" id="UP000242814"/>
    </source>
</evidence>
<feature type="domain" description="N-acetyltransferase" evidence="2">
    <location>
        <begin position="400"/>
        <end position="596"/>
    </location>
</feature>
<feature type="region of interest" description="Disordered" evidence="1">
    <location>
        <begin position="1"/>
        <end position="28"/>
    </location>
</feature>
<sequence>MPPNMIRDSSQSPKSPKPDQPLADLSDEFRIRRHRRFIGRSPLDPSSPDSLRAGRLTSYTIQNLRQDLNTNSSATINRCEANSNKATNRSSPTAHQGTHETPNPDRASKFLTSARNKERTAPMVSNMQVKSSAGGAKKMDINERLERLQREEKRKIGLQRRGINIYATKKESSALDIAREGEGNDPKSPVAKGIPSALTNPNIAASSPTKQNERLESNSPIDTELNNPSSGILEYRSPYSVHSFGSSEQKEKKQLVPVDNTVSSPLVNSQYRPWDSQLGSEFTHRFTKWLGAVRTLDRVCVDTTSPLFNGANLRFDGGHETIVSKAIAPITLLNLADPESAEHVHETARGYIHNWNARIDREQEEISAKREKMALHMKLAFQNPQPLAVEANSHTPKAKKYIRPVEKKDFPGLLYIFNWYVQNTVSCVDLDKLSVRAVKERVDECEREKFPTLVAVEQKPRLGHALSEEKENIYGYILSSDFTGPATINRYTAELELFVDPKYYRLGVGKCLLDKMLEILDGDYTPYQGYHFDCAAAQADVHRGGRNRRLSRLIFIIHHKAEDDSNYRWTKERLERRFGFEEQALLKGTGYKMGEW</sequence>
<dbReference type="PROSITE" id="PS51186">
    <property type="entry name" value="GNAT"/>
    <property type="match status" value="1"/>
</dbReference>
<feature type="region of interest" description="Disordered" evidence="1">
    <location>
        <begin position="179"/>
        <end position="232"/>
    </location>
</feature>
<accession>A0A1D2J554</accession>
<reference evidence="3 4" key="1">
    <citation type="submission" date="2016-06" db="EMBL/GenBank/DDBJ databases">
        <authorList>
            <person name="Kjaerup R.B."/>
            <person name="Dalgaard T.S."/>
            <person name="Juul-Madsen H.R."/>
        </authorList>
    </citation>
    <scope>NUCLEOTIDE SEQUENCE [LARGE SCALE GENOMIC DNA]</scope>
    <source>
        <strain evidence="3 4">Pb300</strain>
    </source>
</reference>
<evidence type="ECO:0000259" key="2">
    <source>
        <dbReference type="PROSITE" id="PS51186"/>
    </source>
</evidence>
<dbReference type="Gene3D" id="3.40.630.30">
    <property type="match status" value="1"/>
</dbReference>
<dbReference type="VEuPathDB" id="FungiDB:PABG_05907"/>
<dbReference type="AlphaFoldDB" id="A0A1D2J554"/>
<dbReference type="SUPFAM" id="SSF55729">
    <property type="entry name" value="Acyl-CoA N-acyltransferases (Nat)"/>
    <property type="match status" value="1"/>
</dbReference>